<organism evidence="1 2">
    <name type="scientific">Smallanthus sonchifolius</name>
    <dbReference type="NCBI Taxonomy" id="185202"/>
    <lineage>
        <taxon>Eukaryota</taxon>
        <taxon>Viridiplantae</taxon>
        <taxon>Streptophyta</taxon>
        <taxon>Embryophyta</taxon>
        <taxon>Tracheophyta</taxon>
        <taxon>Spermatophyta</taxon>
        <taxon>Magnoliopsida</taxon>
        <taxon>eudicotyledons</taxon>
        <taxon>Gunneridae</taxon>
        <taxon>Pentapetalae</taxon>
        <taxon>asterids</taxon>
        <taxon>campanulids</taxon>
        <taxon>Asterales</taxon>
        <taxon>Asteraceae</taxon>
        <taxon>Asteroideae</taxon>
        <taxon>Heliantheae alliance</taxon>
        <taxon>Millerieae</taxon>
        <taxon>Smallanthus</taxon>
    </lineage>
</organism>
<sequence>MSSTLEAIDSQSQVRRRSERIAKKCFSKFTNTSNCPIELLSEEDEQISDNDAGLDIEDTSFVEDLNIMNTLKECYSHGKCKLKLLYADYVKCNGMTVDRTVSPIEFWNLNRLQKRETLEISSGEFSKGKLIGMSVSIVREKKKESNEYTTINTNNKSLVGDQYQLSEEGEKRGKEFGCTEIIKK</sequence>
<evidence type="ECO:0000313" key="1">
    <source>
        <dbReference type="EMBL" id="KAI3744891.1"/>
    </source>
</evidence>
<gene>
    <name evidence="1" type="ORF">L1987_57987</name>
</gene>
<proteinExistence type="predicted"/>
<name>A0ACB9DEJ1_9ASTR</name>
<comment type="caution">
    <text evidence="1">The sequence shown here is derived from an EMBL/GenBank/DDBJ whole genome shotgun (WGS) entry which is preliminary data.</text>
</comment>
<reference evidence="2" key="1">
    <citation type="journal article" date="2022" name="Mol. Ecol. Resour.">
        <title>The genomes of chicory, endive, great burdock and yacon provide insights into Asteraceae palaeo-polyploidization history and plant inulin production.</title>
        <authorList>
            <person name="Fan W."/>
            <person name="Wang S."/>
            <person name="Wang H."/>
            <person name="Wang A."/>
            <person name="Jiang F."/>
            <person name="Liu H."/>
            <person name="Zhao H."/>
            <person name="Xu D."/>
            <person name="Zhang Y."/>
        </authorList>
    </citation>
    <scope>NUCLEOTIDE SEQUENCE [LARGE SCALE GENOMIC DNA]</scope>
    <source>
        <strain evidence="2">cv. Yunnan</strain>
    </source>
</reference>
<keyword evidence="2" id="KW-1185">Reference proteome</keyword>
<dbReference type="Proteomes" id="UP001056120">
    <property type="component" value="Linkage Group LG19"/>
</dbReference>
<accession>A0ACB9DEJ1</accession>
<dbReference type="EMBL" id="CM042036">
    <property type="protein sequence ID" value="KAI3744891.1"/>
    <property type="molecule type" value="Genomic_DNA"/>
</dbReference>
<protein>
    <submittedName>
        <fullName evidence="1">Uncharacterized protein</fullName>
    </submittedName>
</protein>
<reference evidence="1 2" key="2">
    <citation type="journal article" date="2022" name="Mol. Ecol. Resour.">
        <title>The genomes of chicory, endive, great burdock and yacon provide insights into Asteraceae paleo-polyploidization history and plant inulin production.</title>
        <authorList>
            <person name="Fan W."/>
            <person name="Wang S."/>
            <person name="Wang H."/>
            <person name="Wang A."/>
            <person name="Jiang F."/>
            <person name="Liu H."/>
            <person name="Zhao H."/>
            <person name="Xu D."/>
            <person name="Zhang Y."/>
        </authorList>
    </citation>
    <scope>NUCLEOTIDE SEQUENCE [LARGE SCALE GENOMIC DNA]</scope>
    <source>
        <strain evidence="2">cv. Yunnan</strain>
        <tissue evidence="1">Leaves</tissue>
    </source>
</reference>
<evidence type="ECO:0000313" key="2">
    <source>
        <dbReference type="Proteomes" id="UP001056120"/>
    </source>
</evidence>